<proteinExistence type="predicted"/>
<dbReference type="AlphaFoldDB" id="A0A1F5WZD0"/>
<organism evidence="2 3">
    <name type="scientific">Candidatus Giovannonibacteria bacterium RIFCSPHIGHO2_12_44_12</name>
    <dbReference type="NCBI Taxonomy" id="1798340"/>
    <lineage>
        <taxon>Bacteria</taxon>
        <taxon>Candidatus Giovannoniibacteriota</taxon>
    </lineage>
</organism>
<name>A0A1F5WZD0_9BACT</name>
<dbReference type="Proteomes" id="UP000178299">
    <property type="component" value="Unassembled WGS sequence"/>
</dbReference>
<accession>A0A1F5WZD0</accession>
<keyword evidence="1" id="KW-0472">Membrane</keyword>
<dbReference type="EMBL" id="MFHS01000024">
    <property type="protein sequence ID" value="OGF80979.1"/>
    <property type="molecule type" value="Genomic_DNA"/>
</dbReference>
<feature type="transmembrane region" description="Helical" evidence="1">
    <location>
        <begin position="20"/>
        <end position="39"/>
    </location>
</feature>
<gene>
    <name evidence="2" type="ORF">A2W48_02850</name>
</gene>
<comment type="caution">
    <text evidence="2">The sequence shown here is derived from an EMBL/GenBank/DDBJ whole genome shotgun (WGS) entry which is preliminary data.</text>
</comment>
<evidence type="ECO:0000256" key="1">
    <source>
        <dbReference type="SAM" id="Phobius"/>
    </source>
</evidence>
<keyword evidence="1" id="KW-0812">Transmembrane</keyword>
<sequence length="114" mass="12843">MISNFSSQPPVEIRKFPSLAIVSFVLSLIFPLFLLFRLLHFYTGEYWILVTIFLSPIASLIFGAVALLRSFLSNSNNREKTLAGLSILFALFSIVYITLKITWFGVLLSLSGHI</sequence>
<feature type="transmembrane region" description="Helical" evidence="1">
    <location>
        <begin position="87"/>
        <end position="110"/>
    </location>
</feature>
<evidence type="ECO:0000313" key="3">
    <source>
        <dbReference type="Proteomes" id="UP000178299"/>
    </source>
</evidence>
<evidence type="ECO:0000313" key="2">
    <source>
        <dbReference type="EMBL" id="OGF80979.1"/>
    </source>
</evidence>
<keyword evidence="1" id="KW-1133">Transmembrane helix</keyword>
<feature type="transmembrane region" description="Helical" evidence="1">
    <location>
        <begin position="46"/>
        <end position="67"/>
    </location>
</feature>
<reference evidence="2 3" key="1">
    <citation type="journal article" date="2016" name="Nat. Commun.">
        <title>Thousands of microbial genomes shed light on interconnected biogeochemical processes in an aquifer system.</title>
        <authorList>
            <person name="Anantharaman K."/>
            <person name="Brown C.T."/>
            <person name="Hug L.A."/>
            <person name="Sharon I."/>
            <person name="Castelle C.J."/>
            <person name="Probst A.J."/>
            <person name="Thomas B.C."/>
            <person name="Singh A."/>
            <person name="Wilkins M.J."/>
            <person name="Karaoz U."/>
            <person name="Brodie E.L."/>
            <person name="Williams K.H."/>
            <person name="Hubbard S.S."/>
            <person name="Banfield J.F."/>
        </authorList>
    </citation>
    <scope>NUCLEOTIDE SEQUENCE [LARGE SCALE GENOMIC DNA]</scope>
</reference>
<protein>
    <submittedName>
        <fullName evidence="2">Uncharacterized protein</fullName>
    </submittedName>
</protein>